<proteinExistence type="predicted"/>
<dbReference type="PANTHER" id="PTHR43543">
    <property type="entry name" value="MALONIC SEMIALDEHYDE REDUCTASE RUTE-RELATED"/>
    <property type="match status" value="1"/>
</dbReference>
<dbReference type="Pfam" id="PF00881">
    <property type="entry name" value="Nitroreductase"/>
    <property type="match status" value="1"/>
</dbReference>
<evidence type="ECO:0000259" key="1">
    <source>
        <dbReference type="Pfam" id="PF00881"/>
    </source>
</evidence>
<dbReference type="SUPFAM" id="SSF55469">
    <property type="entry name" value="FMN-dependent nitroreductase-like"/>
    <property type="match status" value="1"/>
</dbReference>
<evidence type="ECO:0000313" key="2">
    <source>
        <dbReference type="EMBL" id="KAL3767588.1"/>
    </source>
</evidence>
<dbReference type="EMBL" id="JALLAZ020001701">
    <property type="protein sequence ID" value="KAL3767588.1"/>
    <property type="molecule type" value="Genomic_DNA"/>
</dbReference>
<gene>
    <name evidence="2" type="ORF">ACHAW5_008362</name>
</gene>
<dbReference type="InterPro" id="IPR000415">
    <property type="entry name" value="Nitroreductase-like"/>
</dbReference>
<dbReference type="PANTHER" id="PTHR43543:SF1">
    <property type="entry name" value="MALONIC SEMIALDEHYDE REDUCTASE RUTE-RELATED"/>
    <property type="match status" value="1"/>
</dbReference>
<dbReference type="InterPro" id="IPR029479">
    <property type="entry name" value="Nitroreductase"/>
</dbReference>
<dbReference type="Gene3D" id="3.40.109.10">
    <property type="entry name" value="NADH Oxidase"/>
    <property type="match status" value="1"/>
</dbReference>
<organism evidence="2 3">
    <name type="scientific">Stephanodiscus triporus</name>
    <dbReference type="NCBI Taxonomy" id="2934178"/>
    <lineage>
        <taxon>Eukaryota</taxon>
        <taxon>Sar</taxon>
        <taxon>Stramenopiles</taxon>
        <taxon>Ochrophyta</taxon>
        <taxon>Bacillariophyta</taxon>
        <taxon>Coscinodiscophyceae</taxon>
        <taxon>Thalassiosirophycidae</taxon>
        <taxon>Stephanodiscales</taxon>
        <taxon>Stephanodiscaceae</taxon>
        <taxon>Stephanodiscus</taxon>
    </lineage>
</organism>
<name>A0ABD3MX93_9STRA</name>
<dbReference type="InterPro" id="IPR050461">
    <property type="entry name" value="Nitroreductase_HadB/RutE"/>
</dbReference>
<reference evidence="2 3" key="1">
    <citation type="submission" date="2024-10" db="EMBL/GenBank/DDBJ databases">
        <title>Updated reference genomes for cyclostephanoid diatoms.</title>
        <authorList>
            <person name="Roberts W.R."/>
            <person name="Alverson A.J."/>
        </authorList>
    </citation>
    <scope>NUCLEOTIDE SEQUENCE [LARGE SCALE GENOMIC DNA]</scope>
    <source>
        <strain evidence="2 3">AJA276-08</strain>
    </source>
</reference>
<accession>A0ABD3MX93</accession>
<keyword evidence="3" id="KW-1185">Reference proteome</keyword>
<protein>
    <recommendedName>
        <fullName evidence="1">Nitroreductase domain-containing protein</fullName>
    </recommendedName>
</protein>
<evidence type="ECO:0000313" key="3">
    <source>
        <dbReference type="Proteomes" id="UP001530315"/>
    </source>
</evidence>
<dbReference type="AlphaFoldDB" id="A0ABD3MX93"/>
<comment type="caution">
    <text evidence="2">The sequence shown here is derived from an EMBL/GenBank/DDBJ whole genome shotgun (WGS) entry which is preliminary data.</text>
</comment>
<sequence length="152" mass="16453">MDDVRTRFSIVLPSSLPVHFVHLHELKHFLGIPASIYIAPLSFYKLGPKKNTVLVAMTYMLACTSRGLATCLMEGFDVHGIKRALGIPAGRYSIPLIVSAGTPYRRKNTDGDEDETDDAGLSHGGIDMSPGYPLEEVVFGNSFGTPSVATMP</sequence>
<dbReference type="Proteomes" id="UP001530315">
    <property type="component" value="Unassembled WGS sequence"/>
</dbReference>
<feature type="domain" description="Nitroreductase" evidence="1">
    <location>
        <begin position="50"/>
        <end position="101"/>
    </location>
</feature>